<name>A0A939QLL8_9MICO</name>
<dbReference type="RefSeq" id="WP_208503595.1">
    <property type="nucleotide sequence ID" value="NZ_JAGFOA010000004.1"/>
</dbReference>
<gene>
    <name evidence="2" type="ORF">J5V96_10585</name>
</gene>
<evidence type="ECO:0000313" key="2">
    <source>
        <dbReference type="EMBL" id="MBO3663957.1"/>
    </source>
</evidence>
<feature type="signal peptide" evidence="1">
    <location>
        <begin position="1"/>
        <end position="28"/>
    </location>
</feature>
<comment type="caution">
    <text evidence="2">The sequence shown here is derived from an EMBL/GenBank/DDBJ whole genome shotgun (WGS) entry which is preliminary data.</text>
</comment>
<dbReference type="EMBL" id="JAGFOA010000004">
    <property type="protein sequence ID" value="MBO3663957.1"/>
    <property type="molecule type" value="Genomic_DNA"/>
</dbReference>
<organism evidence="2 3">
    <name type="scientific">Microbacterium stercoris</name>
    <dbReference type="NCBI Taxonomy" id="2820289"/>
    <lineage>
        <taxon>Bacteria</taxon>
        <taxon>Bacillati</taxon>
        <taxon>Actinomycetota</taxon>
        <taxon>Actinomycetes</taxon>
        <taxon>Micrococcales</taxon>
        <taxon>Microbacteriaceae</taxon>
        <taxon>Microbacterium</taxon>
    </lineage>
</organism>
<protein>
    <submittedName>
        <fullName evidence="2">Uncharacterized protein</fullName>
    </submittedName>
</protein>
<dbReference type="Proteomes" id="UP000680132">
    <property type="component" value="Unassembled WGS sequence"/>
</dbReference>
<evidence type="ECO:0000256" key="1">
    <source>
        <dbReference type="SAM" id="SignalP"/>
    </source>
</evidence>
<reference evidence="2" key="1">
    <citation type="submission" date="2021-03" db="EMBL/GenBank/DDBJ databases">
        <title>Microbacterium sp. nov., a novel actinobacterium isolated from cow dung.</title>
        <authorList>
            <person name="Zhang L."/>
        </authorList>
    </citation>
    <scope>NUCLEOTIDE SEQUENCE</scope>
    <source>
        <strain evidence="2">NEAU-LLB</strain>
    </source>
</reference>
<accession>A0A939QLL8</accession>
<evidence type="ECO:0000313" key="3">
    <source>
        <dbReference type="Proteomes" id="UP000680132"/>
    </source>
</evidence>
<keyword evidence="1" id="KW-0732">Signal</keyword>
<keyword evidence="3" id="KW-1185">Reference proteome</keyword>
<feature type="chain" id="PRO_5039567395" evidence="1">
    <location>
        <begin position="29"/>
        <end position="153"/>
    </location>
</feature>
<sequence>MSATTKLKTRTKVMVSLLASALALGALAPVVQSTPAEAACKPVARTTNKVIVGNLYTYMNLNACAAKKLYTSAGNQSAKLILPSLAAGWIPGTAGKLIGSYLGSQAGVLWLTQKKLTTCTKNFTVSAQIVFSRGVPTACSVLTRAHRDGGGYF</sequence>
<dbReference type="AlphaFoldDB" id="A0A939QLL8"/>
<proteinExistence type="predicted"/>